<dbReference type="RefSeq" id="WP_074720866.1">
    <property type="nucleotide sequence ID" value="NZ_FOFX01000020.1"/>
</dbReference>
<dbReference type="Proteomes" id="UP000181998">
    <property type="component" value="Unassembled WGS sequence"/>
</dbReference>
<evidence type="ECO:0000313" key="2">
    <source>
        <dbReference type="Proteomes" id="UP000181998"/>
    </source>
</evidence>
<reference evidence="1 2" key="1">
    <citation type="submission" date="2016-10" db="EMBL/GenBank/DDBJ databases">
        <authorList>
            <person name="de Groot N.N."/>
        </authorList>
    </citation>
    <scope>NUCLEOTIDE SEQUENCE [LARGE SCALE GENOMIC DNA]</scope>
    <source>
        <strain evidence="1 2">Nm9</strain>
    </source>
</reference>
<dbReference type="Pfam" id="PF10116">
    <property type="entry name" value="Host_attach"/>
    <property type="match status" value="1"/>
</dbReference>
<proteinExistence type="predicted"/>
<protein>
    <submittedName>
        <fullName evidence="1">Protein required for attachment to host cells</fullName>
    </submittedName>
</protein>
<sequence length="145" mass="16287">MIKIWVLVANSGNATLFTADSPTASLTELMNFDNPSARIKQMELGSDRPGRSFDSHGEGRHAMAVEVEPKEQEQIRFAKLIVDRLEQGRVENAFERLVVVAAPTFLGLLRAHFNAPLSSLLSLEIDKDYTALRPEELRTRLPERL</sequence>
<dbReference type="AlphaFoldDB" id="A0A1H9D8H5"/>
<name>A0A1H9D8H5_9PROT</name>
<gene>
    <name evidence="1" type="ORF">SAMN05421510_102020</name>
</gene>
<dbReference type="EMBL" id="FOFX01000020">
    <property type="protein sequence ID" value="SEQ09647.1"/>
    <property type="molecule type" value="Genomic_DNA"/>
</dbReference>
<accession>A0A1H9D8H5</accession>
<dbReference type="InterPro" id="IPR019291">
    <property type="entry name" value="Host_attachment_protein"/>
</dbReference>
<organism evidence="1 2">
    <name type="scientific">Nitrosomonas ureae</name>
    <dbReference type="NCBI Taxonomy" id="44577"/>
    <lineage>
        <taxon>Bacteria</taxon>
        <taxon>Pseudomonadati</taxon>
        <taxon>Pseudomonadota</taxon>
        <taxon>Betaproteobacteria</taxon>
        <taxon>Nitrosomonadales</taxon>
        <taxon>Nitrosomonadaceae</taxon>
        <taxon>Nitrosomonas</taxon>
    </lineage>
</organism>
<evidence type="ECO:0000313" key="1">
    <source>
        <dbReference type="EMBL" id="SEQ09647.1"/>
    </source>
</evidence>
<dbReference type="OrthoDB" id="329419at2"/>